<evidence type="ECO:0000313" key="3">
    <source>
        <dbReference type="EMBL" id="KAK1127295.1"/>
    </source>
</evidence>
<evidence type="ECO:0000256" key="1">
    <source>
        <dbReference type="SAM" id="MobiDB-lite"/>
    </source>
</evidence>
<proteinExistence type="predicted"/>
<accession>A0AA40FYD0</accession>
<name>A0AA40FYD0_9HYME</name>
<dbReference type="Proteomes" id="UP001177670">
    <property type="component" value="Unassembled WGS sequence"/>
</dbReference>
<gene>
    <name evidence="3" type="ORF">K0M31_003839</name>
</gene>
<feature type="region of interest" description="Disordered" evidence="1">
    <location>
        <begin position="29"/>
        <end position="67"/>
    </location>
</feature>
<keyword evidence="4" id="KW-1185">Reference proteome</keyword>
<sequence>MSVAGTRRLCRAGLVAVLVTALCVLTLLDSPPQLPDPPADPPPTPGMGRICYGSTDPQSEAETTGTVSIPEIYANFQILPDSRTELQSTRDRRDPTDESHVTLFLRSDPPARIDAG</sequence>
<organism evidence="3 4">
    <name type="scientific">Melipona bicolor</name>
    <dbReference type="NCBI Taxonomy" id="60889"/>
    <lineage>
        <taxon>Eukaryota</taxon>
        <taxon>Metazoa</taxon>
        <taxon>Ecdysozoa</taxon>
        <taxon>Arthropoda</taxon>
        <taxon>Hexapoda</taxon>
        <taxon>Insecta</taxon>
        <taxon>Pterygota</taxon>
        <taxon>Neoptera</taxon>
        <taxon>Endopterygota</taxon>
        <taxon>Hymenoptera</taxon>
        <taxon>Apocrita</taxon>
        <taxon>Aculeata</taxon>
        <taxon>Apoidea</taxon>
        <taxon>Anthophila</taxon>
        <taxon>Apidae</taxon>
        <taxon>Melipona</taxon>
    </lineage>
</organism>
<reference evidence="3" key="1">
    <citation type="submission" date="2021-10" db="EMBL/GenBank/DDBJ databases">
        <title>Melipona bicolor Genome sequencing and assembly.</title>
        <authorList>
            <person name="Araujo N.S."/>
            <person name="Arias M.C."/>
        </authorList>
    </citation>
    <scope>NUCLEOTIDE SEQUENCE</scope>
    <source>
        <strain evidence="3">USP_2M_L1-L4_2017</strain>
        <tissue evidence="3">Whole body</tissue>
    </source>
</reference>
<feature type="compositionally biased region" description="Pro residues" evidence="1">
    <location>
        <begin position="32"/>
        <end position="45"/>
    </location>
</feature>
<dbReference type="AlphaFoldDB" id="A0AA40FYD0"/>
<evidence type="ECO:0000313" key="4">
    <source>
        <dbReference type="Proteomes" id="UP001177670"/>
    </source>
</evidence>
<comment type="caution">
    <text evidence="3">The sequence shown here is derived from an EMBL/GenBank/DDBJ whole genome shotgun (WGS) entry which is preliminary data.</text>
</comment>
<feature type="compositionally biased region" description="Polar residues" evidence="1">
    <location>
        <begin position="55"/>
        <end position="67"/>
    </location>
</feature>
<protein>
    <submittedName>
        <fullName evidence="3">Uncharacterized protein</fullName>
    </submittedName>
</protein>
<feature type="compositionally biased region" description="Basic and acidic residues" evidence="1">
    <location>
        <begin position="82"/>
        <end position="100"/>
    </location>
</feature>
<feature type="signal peptide" evidence="2">
    <location>
        <begin position="1"/>
        <end position="28"/>
    </location>
</feature>
<feature type="chain" id="PRO_5041442333" evidence="2">
    <location>
        <begin position="29"/>
        <end position="116"/>
    </location>
</feature>
<keyword evidence="2" id="KW-0732">Signal</keyword>
<feature type="region of interest" description="Disordered" evidence="1">
    <location>
        <begin position="80"/>
        <end position="116"/>
    </location>
</feature>
<dbReference type="EMBL" id="JAHYIQ010000012">
    <property type="protein sequence ID" value="KAK1127295.1"/>
    <property type="molecule type" value="Genomic_DNA"/>
</dbReference>
<evidence type="ECO:0000256" key="2">
    <source>
        <dbReference type="SAM" id="SignalP"/>
    </source>
</evidence>